<feature type="transmembrane region" description="Helical" evidence="7">
    <location>
        <begin position="59"/>
        <end position="77"/>
    </location>
</feature>
<keyword evidence="5 7" id="KW-1133">Transmembrane helix</keyword>
<dbReference type="GO" id="GO:0005886">
    <property type="term" value="C:plasma membrane"/>
    <property type="evidence" value="ECO:0007669"/>
    <property type="project" value="UniProtKB-SubCell"/>
</dbReference>
<protein>
    <recommendedName>
        <fullName evidence="9">Cation:proton antiporter</fullName>
    </recommendedName>
</protein>
<name>A0A484HL22_9BACT</name>
<dbReference type="GO" id="GO:0008324">
    <property type="term" value="F:monoatomic cation transmembrane transporter activity"/>
    <property type="evidence" value="ECO:0007669"/>
    <property type="project" value="InterPro"/>
</dbReference>
<evidence type="ECO:0000256" key="7">
    <source>
        <dbReference type="SAM" id="Phobius"/>
    </source>
</evidence>
<organism evidence="8">
    <name type="scientific">uncultured Desulfobacteraceae bacterium</name>
    <dbReference type="NCBI Taxonomy" id="218296"/>
    <lineage>
        <taxon>Bacteria</taxon>
        <taxon>Pseudomonadati</taxon>
        <taxon>Thermodesulfobacteriota</taxon>
        <taxon>Desulfobacteria</taxon>
        <taxon>Desulfobacterales</taxon>
        <taxon>Desulfobacteraceae</taxon>
        <taxon>environmental samples</taxon>
    </lineage>
</organism>
<reference evidence="8" key="1">
    <citation type="submission" date="2019-01" db="EMBL/GenBank/DDBJ databases">
        <authorList>
            <consortium name="Genoscope - CEA"/>
            <person name="William W."/>
        </authorList>
    </citation>
    <scope>NUCLEOTIDE SEQUENCE</scope>
    <source>
        <strain evidence="8">CR-1</strain>
    </source>
</reference>
<evidence type="ECO:0000256" key="3">
    <source>
        <dbReference type="ARBA" id="ARBA00022475"/>
    </source>
</evidence>
<gene>
    <name evidence="8" type="ORF">EPICR_90056</name>
</gene>
<dbReference type="PANTHER" id="PTHR34584:SF1">
    <property type="entry name" value="NA(+)_H(+) ANTIPORTER SUBUNIT E1"/>
    <property type="match status" value="1"/>
</dbReference>
<sequence>MEITLLIEAMDTSFSIMEKANKKAVGLLDTAVKLTSETRSVEERNIRDILEGAQKSKSVFGNFVATFLILFAFWLVLSGKYDLFHLSLGLVCAAFVAFFSHDLLFANTRVGDMRVIAKRFVMYAVWLLGQIAISNIHVAAAVFSSKKRITPRIVTFKTKLESDISWITLANSITLTPGTITMDIRDGEFMIHALNEKVARDLDAGEMEDRVAHVYMEADHMYVQDVLDVAPIFGELRK</sequence>
<dbReference type="PANTHER" id="PTHR34584">
    <property type="entry name" value="NA(+)/H(+) ANTIPORTER SUBUNIT E1"/>
    <property type="match status" value="1"/>
</dbReference>
<evidence type="ECO:0000313" key="8">
    <source>
        <dbReference type="EMBL" id="VEN75459.1"/>
    </source>
</evidence>
<dbReference type="EMBL" id="CAACVI010000052">
    <property type="protein sequence ID" value="VEN75459.1"/>
    <property type="molecule type" value="Genomic_DNA"/>
</dbReference>
<feature type="transmembrane region" description="Helical" evidence="7">
    <location>
        <begin position="120"/>
        <end position="143"/>
    </location>
</feature>
<feature type="transmembrane region" description="Helical" evidence="7">
    <location>
        <begin position="83"/>
        <end position="99"/>
    </location>
</feature>
<keyword evidence="6 7" id="KW-0472">Membrane</keyword>
<evidence type="ECO:0008006" key="9">
    <source>
        <dbReference type="Google" id="ProtNLM"/>
    </source>
</evidence>
<dbReference type="AlphaFoldDB" id="A0A484HL22"/>
<comment type="subcellular location">
    <subcellularLocation>
        <location evidence="1">Cell membrane</location>
        <topology evidence="1">Multi-pass membrane protein</topology>
    </subcellularLocation>
</comment>
<evidence type="ECO:0000256" key="4">
    <source>
        <dbReference type="ARBA" id="ARBA00022692"/>
    </source>
</evidence>
<evidence type="ECO:0000256" key="1">
    <source>
        <dbReference type="ARBA" id="ARBA00004651"/>
    </source>
</evidence>
<evidence type="ECO:0000256" key="5">
    <source>
        <dbReference type="ARBA" id="ARBA00022989"/>
    </source>
</evidence>
<keyword evidence="3" id="KW-1003">Cell membrane</keyword>
<comment type="similarity">
    <text evidence="2">Belongs to the CPA3 antiporters (TC 2.A.63) subunit E family.</text>
</comment>
<proteinExistence type="inferred from homology"/>
<dbReference type="InterPro" id="IPR002758">
    <property type="entry name" value="Cation_antiport_E"/>
</dbReference>
<evidence type="ECO:0000256" key="2">
    <source>
        <dbReference type="ARBA" id="ARBA00006228"/>
    </source>
</evidence>
<dbReference type="Pfam" id="PF01899">
    <property type="entry name" value="MNHE"/>
    <property type="match status" value="1"/>
</dbReference>
<accession>A0A484HL22</accession>
<evidence type="ECO:0000256" key="6">
    <source>
        <dbReference type="ARBA" id="ARBA00023136"/>
    </source>
</evidence>
<keyword evidence="4 7" id="KW-0812">Transmembrane</keyword>